<dbReference type="Proteomes" id="UP000742098">
    <property type="component" value="Unassembled WGS sequence"/>
</dbReference>
<dbReference type="EMBL" id="DYVS01000110">
    <property type="protein sequence ID" value="HJF70415.1"/>
    <property type="molecule type" value="Genomic_DNA"/>
</dbReference>
<sequence>MESLPEWKAPSKRMFSRLKMARILSSESTSVSACALSIHCSGSDRKA</sequence>
<organism evidence="1 2">
    <name type="scientific">Butyricimonas virosa</name>
    <dbReference type="NCBI Taxonomy" id="544645"/>
    <lineage>
        <taxon>Bacteria</taxon>
        <taxon>Pseudomonadati</taxon>
        <taxon>Bacteroidota</taxon>
        <taxon>Bacteroidia</taxon>
        <taxon>Bacteroidales</taxon>
        <taxon>Odoribacteraceae</taxon>
        <taxon>Butyricimonas</taxon>
    </lineage>
</organism>
<comment type="caution">
    <text evidence="1">The sequence shown here is derived from an EMBL/GenBank/DDBJ whole genome shotgun (WGS) entry which is preliminary data.</text>
</comment>
<accession>A0A921KY50</accession>
<protein>
    <submittedName>
        <fullName evidence="1">Uncharacterized protein</fullName>
    </submittedName>
</protein>
<proteinExistence type="predicted"/>
<evidence type="ECO:0000313" key="1">
    <source>
        <dbReference type="EMBL" id="HJF70415.1"/>
    </source>
</evidence>
<evidence type="ECO:0000313" key="2">
    <source>
        <dbReference type="Proteomes" id="UP000742098"/>
    </source>
</evidence>
<dbReference type="AlphaFoldDB" id="A0A921KY50"/>
<reference evidence="1" key="1">
    <citation type="journal article" date="2021" name="PeerJ">
        <title>Extensive microbial diversity within the chicken gut microbiome revealed by metagenomics and culture.</title>
        <authorList>
            <person name="Gilroy R."/>
            <person name="Ravi A."/>
            <person name="Getino M."/>
            <person name="Pursley I."/>
            <person name="Horton D.L."/>
            <person name="Alikhan N.F."/>
            <person name="Baker D."/>
            <person name="Gharbi K."/>
            <person name="Hall N."/>
            <person name="Watson M."/>
            <person name="Adriaenssens E.M."/>
            <person name="Foster-Nyarko E."/>
            <person name="Jarju S."/>
            <person name="Secka A."/>
            <person name="Antonio M."/>
            <person name="Oren A."/>
            <person name="Chaudhuri R.R."/>
            <person name="La Ragione R."/>
            <person name="Hildebrand F."/>
            <person name="Pallen M.J."/>
        </authorList>
    </citation>
    <scope>NUCLEOTIDE SEQUENCE</scope>
    <source>
        <strain evidence="1">6966</strain>
    </source>
</reference>
<name>A0A921KY50_9BACT</name>
<gene>
    <name evidence="1" type="ORF">K8V05_06640</name>
</gene>
<reference evidence="1" key="2">
    <citation type="submission" date="2021-09" db="EMBL/GenBank/DDBJ databases">
        <authorList>
            <person name="Gilroy R."/>
        </authorList>
    </citation>
    <scope>NUCLEOTIDE SEQUENCE</scope>
    <source>
        <strain evidence="1">6966</strain>
    </source>
</reference>